<accession>A0A0A9HM56</accession>
<proteinExistence type="predicted"/>
<sequence>MFCWCEFHSAYNYCGPWGGCDNEGYILFATRTTSYLYSLCKWCDIERYTSSARFLRWHIDL</sequence>
<name>A0A0A9HM56_ARUDO</name>
<evidence type="ECO:0000313" key="1">
    <source>
        <dbReference type="EMBL" id="JAE38220.1"/>
    </source>
</evidence>
<dbReference type="EMBL" id="GBRH01159676">
    <property type="protein sequence ID" value="JAE38220.1"/>
    <property type="molecule type" value="Transcribed_RNA"/>
</dbReference>
<reference evidence="1" key="2">
    <citation type="journal article" date="2015" name="Data Brief">
        <title>Shoot transcriptome of the giant reed, Arundo donax.</title>
        <authorList>
            <person name="Barrero R.A."/>
            <person name="Guerrero F.D."/>
            <person name="Moolhuijzen P."/>
            <person name="Goolsby J.A."/>
            <person name="Tidwell J."/>
            <person name="Bellgard S.E."/>
            <person name="Bellgard M.I."/>
        </authorList>
    </citation>
    <scope>NUCLEOTIDE SEQUENCE</scope>
    <source>
        <tissue evidence="1">Shoot tissue taken approximately 20 cm above the soil surface</tissue>
    </source>
</reference>
<organism evidence="1">
    <name type="scientific">Arundo donax</name>
    <name type="common">Giant reed</name>
    <name type="synonym">Donax arundinaceus</name>
    <dbReference type="NCBI Taxonomy" id="35708"/>
    <lineage>
        <taxon>Eukaryota</taxon>
        <taxon>Viridiplantae</taxon>
        <taxon>Streptophyta</taxon>
        <taxon>Embryophyta</taxon>
        <taxon>Tracheophyta</taxon>
        <taxon>Spermatophyta</taxon>
        <taxon>Magnoliopsida</taxon>
        <taxon>Liliopsida</taxon>
        <taxon>Poales</taxon>
        <taxon>Poaceae</taxon>
        <taxon>PACMAD clade</taxon>
        <taxon>Arundinoideae</taxon>
        <taxon>Arundineae</taxon>
        <taxon>Arundo</taxon>
    </lineage>
</organism>
<dbReference type="AlphaFoldDB" id="A0A0A9HM56"/>
<reference evidence="1" key="1">
    <citation type="submission" date="2014-09" db="EMBL/GenBank/DDBJ databases">
        <authorList>
            <person name="Magalhaes I.L.F."/>
            <person name="Oliveira U."/>
            <person name="Santos F.R."/>
            <person name="Vidigal T.H.D.A."/>
            <person name="Brescovit A.D."/>
            <person name="Santos A.J."/>
        </authorList>
    </citation>
    <scope>NUCLEOTIDE SEQUENCE</scope>
    <source>
        <tissue evidence="1">Shoot tissue taken approximately 20 cm above the soil surface</tissue>
    </source>
</reference>
<protein>
    <submittedName>
        <fullName evidence="1">Uncharacterized protein</fullName>
    </submittedName>
</protein>